<dbReference type="AlphaFoldDB" id="A0A9N9DJM0"/>
<evidence type="ECO:0000259" key="1">
    <source>
        <dbReference type="Pfam" id="PF04471"/>
    </source>
</evidence>
<name>A0A9N9DJM0_9GLOM</name>
<evidence type="ECO:0000313" key="3">
    <source>
        <dbReference type="Proteomes" id="UP000789508"/>
    </source>
</evidence>
<sequence length="116" mass="12877">GPNDGGVDIRSSICAQFNDIPLAFQCKNWDDQIGPHVVRELRGVVCEERPGTIGILVGPCVEDFSSDAVDTARTSSYPIILTDKSHLPIILLNLAIDISLRRPFDFSFYYDLITNH</sequence>
<dbReference type="GO" id="GO:0003677">
    <property type="term" value="F:DNA binding"/>
    <property type="evidence" value="ECO:0007669"/>
    <property type="project" value="InterPro"/>
</dbReference>
<dbReference type="Gene3D" id="3.40.1350.10">
    <property type="match status" value="1"/>
</dbReference>
<dbReference type="Proteomes" id="UP000789508">
    <property type="component" value="Unassembled WGS sequence"/>
</dbReference>
<dbReference type="Pfam" id="PF04471">
    <property type="entry name" value="Mrr_cat"/>
    <property type="match status" value="1"/>
</dbReference>
<dbReference type="InterPro" id="IPR011856">
    <property type="entry name" value="tRNA_endonuc-like_dom_sf"/>
</dbReference>
<dbReference type="EMBL" id="CAJVPS010008119">
    <property type="protein sequence ID" value="CAG8640734.1"/>
    <property type="molecule type" value="Genomic_DNA"/>
</dbReference>
<proteinExistence type="predicted"/>
<accession>A0A9N9DJM0</accession>
<feature type="non-terminal residue" evidence="2">
    <location>
        <position position="116"/>
    </location>
</feature>
<organism evidence="2 3">
    <name type="scientific">Ambispora leptoticha</name>
    <dbReference type="NCBI Taxonomy" id="144679"/>
    <lineage>
        <taxon>Eukaryota</taxon>
        <taxon>Fungi</taxon>
        <taxon>Fungi incertae sedis</taxon>
        <taxon>Mucoromycota</taxon>
        <taxon>Glomeromycotina</taxon>
        <taxon>Glomeromycetes</taxon>
        <taxon>Archaeosporales</taxon>
        <taxon>Ambisporaceae</taxon>
        <taxon>Ambispora</taxon>
    </lineage>
</organism>
<dbReference type="OrthoDB" id="2379708at2759"/>
<keyword evidence="3" id="KW-1185">Reference proteome</keyword>
<dbReference type="GO" id="GO:0009307">
    <property type="term" value="P:DNA restriction-modification system"/>
    <property type="evidence" value="ECO:0007669"/>
    <property type="project" value="InterPro"/>
</dbReference>
<comment type="caution">
    <text evidence="2">The sequence shown here is derived from an EMBL/GenBank/DDBJ whole genome shotgun (WGS) entry which is preliminary data.</text>
</comment>
<feature type="domain" description="Restriction endonuclease type IV Mrr" evidence="1">
    <location>
        <begin position="3"/>
        <end position="87"/>
    </location>
</feature>
<dbReference type="InterPro" id="IPR007560">
    <property type="entry name" value="Restrct_endonuc_IV_Mrr"/>
</dbReference>
<evidence type="ECO:0000313" key="2">
    <source>
        <dbReference type="EMBL" id="CAG8640734.1"/>
    </source>
</evidence>
<gene>
    <name evidence="2" type="ORF">ALEPTO_LOCUS9701</name>
</gene>
<protein>
    <submittedName>
        <fullName evidence="2">6083_t:CDS:1</fullName>
    </submittedName>
</protein>
<dbReference type="GO" id="GO:0004519">
    <property type="term" value="F:endonuclease activity"/>
    <property type="evidence" value="ECO:0007669"/>
    <property type="project" value="InterPro"/>
</dbReference>
<reference evidence="2" key="1">
    <citation type="submission" date="2021-06" db="EMBL/GenBank/DDBJ databases">
        <authorList>
            <person name="Kallberg Y."/>
            <person name="Tangrot J."/>
            <person name="Rosling A."/>
        </authorList>
    </citation>
    <scope>NUCLEOTIDE SEQUENCE</scope>
    <source>
        <strain evidence="2">FL130A</strain>
    </source>
</reference>